<dbReference type="EMBL" id="FAOZ01000002">
    <property type="protein sequence ID" value="CUU54064.1"/>
    <property type="molecule type" value="Genomic_DNA"/>
</dbReference>
<dbReference type="InterPro" id="IPR002347">
    <property type="entry name" value="SDR_fam"/>
</dbReference>
<dbReference type="Gene3D" id="3.40.50.720">
    <property type="entry name" value="NAD(P)-binding Rossmann-like Domain"/>
    <property type="match status" value="1"/>
</dbReference>
<dbReference type="SUPFAM" id="SSF51735">
    <property type="entry name" value="NAD(P)-binding Rossmann-fold domains"/>
    <property type="match status" value="1"/>
</dbReference>
<comment type="similarity">
    <text evidence="1">Belongs to the short-chain dehydrogenases/reductases (SDR) family.</text>
</comment>
<dbReference type="PANTHER" id="PTHR43086">
    <property type="entry name" value="VERY-LONG-CHAIN 3-OXOOACYL-COA REDUCTASE"/>
    <property type="match status" value="1"/>
</dbReference>
<evidence type="ECO:0000313" key="4">
    <source>
        <dbReference type="EMBL" id="CUU54064.1"/>
    </source>
</evidence>
<evidence type="ECO:0000256" key="1">
    <source>
        <dbReference type="ARBA" id="ARBA00006484"/>
    </source>
</evidence>
<dbReference type="Pfam" id="PF00106">
    <property type="entry name" value="adh_short"/>
    <property type="match status" value="1"/>
</dbReference>
<gene>
    <name evidence="4" type="ORF">Ga0074812_10267</name>
</gene>
<organism evidence="4 5">
    <name type="scientific">Parafrankia irregularis</name>
    <dbReference type="NCBI Taxonomy" id="795642"/>
    <lineage>
        <taxon>Bacteria</taxon>
        <taxon>Bacillati</taxon>
        <taxon>Actinomycetota</taxon>
        <taxon>Actinomycetes</taxon>
        <taxon>Frankiales</taxon>
        <taxon>Frankiaceae</taxon>
        <taxon>Parafrankia</taxon>
    </lineage>
</organism>
<keyword evidence="5" id="KW-1185">Reference proteome</keyword>
<name>A0A0S4QEX5_9ACTN</name>
<evidence type="ECO:0000313" key="5">
    <source>
        <dbReference type="Proteomes" id="UP000198802"/>
    </source>
</evidence>
<dbReference type="GO" id="GO:0016491">
    <property type="term" value="F:oxidoreductase activity"/>
    <property type="evidence" value="ECO:0007669"/>
    <property type="project" value="UniProtKB-KW"/>
</dbReference>
<accession>A0A0S4QEX5</accession>
<feature type="region of interest" description="Disordered" evidence="3">
    <location>
        <begin position="1"/>
        <end position="21"/>
    </location>
</feature>
<dbReference type="PANTHER" id="PTHR43086:SF3">
    <property type="entry name" value="NADP-DEPENDENT 3-HYDROXY ACID DEHYDROGENASE YDFG"/>
    <property type="match status" value="1"/>
</dbReference>
<dbReference type="InterPro" id="IPR036291">
    <property type="entry name" value="NAD(P)-bd_dom_sf"/>
</dbReference>
<keyword evidence="2" id="KW-0560">Oxidoreductase</keyword>
<protein>
    <submittedName>
        <fullName evidence="4">Short-chain dehydrogenase</fullName>
    </submittedName>
</protein>
<proteinExistence type="inferred from homology"/>
<sequence>MEAFRRQPPPRGTADPPYHGTVGRHAFRLRRLRTDTELAEFTAHYARYSGYSVEIEYLRLARVFATFDGPDLVGGFVLNVTPPFRTLTRIPQPARARCEMEVDETDTQEFTCAWLAPSLRRSWRSLLFWCHVLHQGGKAGRHSVIMGTEVPALRDFYHHSRPRPLYVGPVVVDGVEKTGWVYQTTLEKRYFGILRIVRNRLGRALRERLGLPARRPGPRTEGRMRMRVRAPLRMSAAGKAVLAQAADGGWALVTGASSGIGRAYAEALAALGVDLILTSDDAENLVRVAAALRAEHGVRAVAHPLDLADPSFVDKLPGLVDGRRVDVLVNSAGIGIKGPFTATDNAAYTDLVHLNMLAPALLTRTVLPSMLGRGRGAVIHIASVNALAPIGHSAVYSAGKAFLLSYATAVWHENRDSGVLFQTVLPGTTATPFQARSGSTRLPPWTLTPEVVATGSLATLGRDLVHVPGLINRTYRVVGAVLPLRTKTAAATAVMRRSLGV</sequence>
<reference evidence="5" key="1">
    <citation type="submission" date="2015-11" db="EMBL/GenBank/DDBJ databases">
        <authorList>
            <person name="Varghese N."/>
        </authorList>
    </citation>
    <scope>NUCLEOTIDE SEQUENCE [LARGE SCALE GENOMIC DNA]</scope>
    <source>
        <strain evidence="5">DSM 45899</strain>
    </source>
</reference>
<dbReference type="Proteomes" id="UP000198802">
    <property type="component" value="Unassembled WGS sequence"/>
</dbReference>
<evidence type="ECO:0000256" key="3">
    <source>
        <dbReference type="SAM" id="MobiDB-lite"/>
    </source>
</evidence>
<evidence type="ECO:0000256" key="2">
    <source>
        <dbReference type="ARBA" id="ARBA00023002"/>
    </source>
</evidence>
<dbReference type="PRINTS" id="PR00080">
    <property type="entry name" value="SDRFAMILY"/>
</dbReference>
<dbReference type="PRINTS" id="PR00081">
    <property type="entry name" value="GDHRDH"/>
</dbReference>
<dbReference type="AlphaFoldDB" id="A0A0S4QEX5"/>